<evidence type="ECO:0000256" key="1">
    <source>
        <dbReference type="ARBA" id="ARBA00002190"/>
    </source>
</evidence>
<comment type="similarity">
    <text evidence="2 6">Belongs to the transposase mutator family.</text>
</comment>
<accession>A0ABW3M051</accession>
<reference evidence="8" key="1">
    <citation type="journal article" date="2019" name="Int. J. Syst. Evol. Microbiol.">
        <title>The Global Catalogue of Microorganisms (GCM) 10K type strain sequencing project: providing services to taxonomists for standard genome sequencing and annotation.</title>
        <authorList>
            <consortium name="The Broad Institute Genomics Platform"/>
            <consortium name="The Broad Institute Genome Sequencing Center for Infectious Disease"/>
            <person name="Wu L."/>
            <person name="Ma J."/>
        </authorList>
    </citation>
    <scope>NUCLEOTIDE SEQUENCE [LARGE SCALE GENOMIC DNA]</scope>
    <source>
        <strain evidence="8">CCUG 55854</strain>
    </source>
</reference>
<dbReference type="PROSITE" id="PS01007">
    <property type="entry name" value="TRANSPOSASE_MUTATOR"/>
    <property type="match status" value="1"/>
</dbReference>
<evidence type="ECO:0000256" key="5">
    <source>
        <dbReference type="ARBA" id="ARBA00023172"/>
    </source>
</evidence>
<name>A0ABW3M051_9GAMM</name>
<evidence type="ECO:0000256" key="3">
    <source>
        <dbReference type="ARBA" id="ARBA00022578"/>
    </source>
</evidence>
<gene>
    <name evidence="7" type="ORF">ACFQ2N_17200</name>
</gene>
<dbReference type="RefSeq" id="WP_162378620.1">
    <property type="nucleotide sequence ID" value="NZ_JBHTKN010000023.1"/>
</dbReference>
<dbReference type="PANTHER" id="PTHR33217">
    <property type="entry name" value="TRANSPOSASE FOR INSERTION SEQUENCE ELEMENT IS1081"/>
    <property type="match status" value="1"/>
</dbReference>
<dbReference type="Pfam" id="PF00872">
    <property type="entry name" value="Transposase_mut"/>
    <property type="match status" value="1"/>
</dbReference>
<keyword evidence="6" id="KW-0814">Transposable element</keyword>
<keyword evidence="3 6" id="KW-0815">Transposition</keyword>
<protein>
    <recommendedName>
        <fullName evidence="6">Mutator family transposase</fullName>
    </recommendedName>
</protein>
<keyword evidence="5 6" id="KW-0233">DNA recombination</keyword>
<dbReference type="PANTHER" id="PTHR33217:SF5">
    <property type="entry name" value="MUTATOR FAMILY TRANSPOSASE"/>
    <property type="match status" value="1"/>
</dbReference>
<evidence type="ECO:0000256" key="2">
    <source>
        <dbReference type="ARBA" id="ARBA00010961"/>
    </source>
</evidence>
<evidence type="ECO:0000313" key="7">
    <source>
        <dbReference type="EMBL" id="MFD1044085.1"/>
    </source>
</evidence>
<dbReference type="EMBL" id="JBHTKN010000023">
    <property type="protein sequence ID" value="MFD1044085.1"/>
    <property type="molecule type" value="Genomic_DNA"/>
</dbReference>
<dbReference type="InterPro" id="IPR001207">
    <property type="entry name" value="Transposase_mutator"/>
</dbReference>
<keyword evidence="4 6" id="KW-0238">DNA-binding</keyword>
<dbReference type="NCBIfam" id="NF033543">
    <property type="entry name" value="transpos_IS256"/>
    <property type="match status" value="1"/>
</dbReference>
<keyword evidence="8" id="KW-1185">Reference proteome</keyword>
<sequence length="414" mass="46320">MARKKTPGTGVQAQAAVTIPPEVLEQLVPGPMTPEGLEAVFRGFKKAFLERALNAELDAHLDAEQVPGNHRNGRTGKTVLTDEGAVRLDIPRDRAGSFEPQLVPKHARRFAGFDDKIVSMYARGMSVREIQQHLRQMYAVEVSPDLVSRVTDAVLEEVAAWQGRPLEAVYPLVFFDALRVKIRADGVVHNKAVYLALGVQRDGTRDVLGLWIEHTEGAKFWLRVFTDLRSRGVNDILLGVADGLKGLPEALEAAFPRTTLQTCIVHLIRHSLGYVPWRERKAMAGLLRPIYTAPNAEAAEAALQALEDSPLGQRYATVAPAWRRAWTHVVPFFAFPPEVRRMVYTTNAIESVHARLRKVIKTRGHFPTDEAATKLIWLALRNIRTIWNKPPIHWTAAMNQFAILFGDRIERAVP</sequence>
<proteinExistence type="inferred from homology"/>
<dbReference type="Proteomes" id="UP001597033">
    <property type="component" value="Unassembled WGS sequence"/>
</dbReference>
<evidence type="ECO:0000256" key="4">
    <source>
        <dbReference type="ARBA" id="ARBA00023125"/>
    </source>
</evidence>
<organism evidence="7 8">
    <name type="scientific">Pseudoxanthomonas kaohsiungensis</name>
    <dbReference type="NCBI Taxonomy" id="283923"/>
    <lineage>
        <taxon>Bacteria</taxon>
        <taxon>Pseudomonadati</taxon>
        <taxon>Pseudomonadota</taxon>
        <taxon>Gammaproteobacteria</taxon>
        <taxon>Lysobacterales</taxon>
        <taxon>Lysobacteraceae</taxon>
        <taxon>Pseudoxanthomonas</taxon>
    </lineage>
</organism>
<comment type="function">
    <text evidence="1 6">Required for the transposition of the insertion element.</text>
</comment>
<evidence type="ECO:0000313" key="8">
    <source>
        <dbReference type="Proteomes" id="UP001597033"/>
    </source>
</evidence>
<comment type="caution">
    <text evidence="7">The sequence shown here is derived from an EMBL/GenBank/DDBJ whole genome shotgun (WGS) entry which is preliminary data.</text>
</comment>
<evidence type="ECO:0000256" key="6">
    <source>
        <dbReference type="RuleBase" id="RU365089"/>
    </source>
</evidence>